<dbReference type="InterPro" id="IPR035919">
    <property type="entry name" value="EAL_sf"/>
</dbReference>
<dbReference type="EMBL" id="CP017147">
    <property type="protein sequence ID" value="AOO83041.1"/>
    <property type="molecule type" value="Genomic_DNA"/>
</dbReference>
<reference evidence="4 5" key="1">
    <citation type="journal article" date="2015" name="Antonie Van Leeuwenhoek">
        <title>Bosea vaviloviae sp. nov., a new species of slow-growing rhizobia isolated from nodules of the relict species Vavilovia formosa (Stev.) Fed.</title>
        <authorList>
            <person name="Safronova V.I."/>
            <person name="Kuznetsova I.G."/>
            <person name="Sazanova A.L."/>
            <person name="Kimeklis A.K."/>
            <person name="Belimov A.A."/>
            <person name="Andronov E.E."/>
            <person name="Pinaev A.G."/>
            <person name="Chizhevskaya E.P."/>
            <person name="Pukhaev A.R."/>
            <person name="Popov K.P."/>
            <person name="Willems A."/>
            <person name="Tikhonovich I.A."/>
        </authorList>
    </citation>
    <scope>NUCLEOTIDE SEQUENCE [LARGE SCALE GENOMIC DNA]</scope>
    <source>
        <strain evidence="4 5">Vaf18</strain>
    </source>
</reference>
<dbReference type="Proteomes" id="UP000094969">
    <property type="component" value="Chromosome"/>
</dbReference>
<dbReference type="Gene3D" id="3.20.20.450">
    <property type="entry name" value="EAL domain"/>
    <property type="match status" value="1"/>
</dbReference>
<protein>
    <recommendedName>
        <fullName evidence="6">Diguanylate cyclase</fullName>
    </recommendedName>
</protein>
<dbReference type="Pfam" id="PF00563">
    <property type="entry name" value="EAL"/>
    <property type="match status" value="1"/>
</dbReference>
<dbReference type="InterPro" id="IPR001633">
    <property type="entry name" value="EAL_dom"/>
</dbReference>
<dbReference type="InterPro" id="IPR043128">
    <property type="entry name" value="Rev_trsase/Diguanyl_cyclase"/>
</dbReference>
<dbReference type="InterPro" id="IPR000160">
    <property type="entry name" value="GGDEF_dom"/>
</dbReference>
<dbReference type="CDD" id="cd01949">
    <property type="entry name" value="GGDEF"/>
    <property type="match status" value="1"/>
</dbReference>
<name>A0A1D7U6N4_9HYPH</name>
<dbReference type="Pfam" id="PF00990">
    <property type="entry name" value="GGDEF"/>
    <property type="match status" value="1"/>
</dbReference>
<sequence length="620" mass="68629">MRDHPLPEPEPARSAAWRESGIVTTQRDGELARLLEQVERLQWEVEETSRLLRGRDEALAHSKKIFDRSSEAAKIGVWECDLTDADSLRWTDAVYDLFELPRGSKLDRLRIVEMYDPESRAAMQTLRSKAIREQGGFTLDAKITTALGKERWMRLTADVESENGVAVRIFGMKQDITEERALWDKTRFLAEIDLMTGLANRSQFQAILSGQKGEPAGPLLLVDLDGFKQVNDTFGHGLGDECLKQVALRLRGVCAEARLVARIGGDEFAVLMGVASDRLEAEALTERILDALRRPIAWGAHVFQLGASVGIAIPQGFDASSSAELFSHADIALYAAKAAGKNTFRVFDPQMKSEGERRFETIRDIGRALIENQLELHYQPKLQLSDQSLSGFEALLRRRMPDGRVVAAGAFQAALNDPDLSARLGKWVVEKALRQAGLWHRAGFDFGSLAINLSASQLHDHHFAETLIESVAEQGLRPGMIEIEVTEGVFLDDESGPMKRILERLKQSGMRVALDDFGTGYASLVHLRSYPIDVIKIDKSFVQRFLSSAQDRAILETILRLGASLGMDIVAEGIETAAQLQALKALGCPFGQGFLFSPAVPASRAVDWLLPVSCRQTRVA</sequence>
<dbReference type="InterPro" id="IPR035965">
    <property type="entry name" value="PAS-like_dom_sf"/>
</dbReference>
<evidence type="ECO:0000259" key="3">
    <source>
        <dbReference type="PROSITE" id="PS50887"/>
    </source>
</evidence>
<dbReference type="SMART" id="SM00052">
    <property type="entry name" value="EAL"/>
    <property type="match status" value="1"/>
</dbReference>
<accession>A0A1D7U6N4</accession>
<dbReference type="SMART" id="SM00267">
    <property type="entry name" value="GGDEF"/>
    <property type="match status" value="1"/>
</dbReference>
<dbReference type="AlphaFoldDB" id="A0A1D7U6N4"/>
<proteinExistence type="predicted"/>
<dbReference type="PANTHER" id="PTHR44757:SF2">
    <property type="entry name" value="BIOFILM ARCHITECTURE MAINTENANCE PROTEIN MBAA"/>
    <property type="match status" value="1"/>
</dbReference>
<keyword evidence="5" id="KW-1185">Reference proteome</keyword>
<dbReference type="InterPro" id="IPR052155">
    <property type="entry name" value="Biofilm_reg_signaling"/>
</dbReference>
<dbReference type="Gene3D" id="3.30.450.20">
    <property type="entry name" value="PAS domain"/>
    <property type="match status" value="1"/>
</dbReference>
<dbReference type="InterPro" id="IPR000700">
    <property type="entry name" value="PAS-assoc_C"/>
</dbReference>
<dbReference type="PANTHER" id="PTHR44757">
    <property type="entry name" value="DIGUANYLATE CYCLASE DGCP"/>
    <property type="match status" value="1"/>
</dbReference>
<dbReference type="PROSITE" id="PS50887">
    <property type="entry name" value="GGDEF"/>
    <property type="match status" value="1"/>
</dbReference>
<dbReference type="PROSITE" id="PS50113">
    <property type="entry name" value="PAC"/>
    <property type="match status" value="1"/>
</dbReference>
<dbReference type="CDD" id="cd01948">
    <property type="entry name" value="EAL"/>
    <property type="match status" value="1"/>
</dbReference>
<evidence type="ECO:0000313" key="4">
    <source>
        <dbReference type="EMBL" id="AOO83041.1"/>
    </source>
</evidence>
<evidence type="ECO:0000313" key="5">
    <source>
        <dbReference type="Proteomes" id="UP000094969"/>
    </source>
</evidence>
<gene>
    <name evidence="4" type="ORF">BHK69_23680</name>
</gene>
<dbReference type="Gene3D" id="3.30.70.270">
    <property type="match status" value="1"/>
</dbReference>
<evidence type="ECO:0008006" key="6">
    <source>
        <dbReference type="Google" id="ProtNLM"/>
    </source>
</evidence>
<dbReference type="NCBIfam" id="TIGR00254">
    <property type="entry name" value="GGDEF"/>
    <property type="match status" value="1"/>
</dbReference>
<feature type="domain" description="PAC" evidence="1">
    <location>
        <begin position="137"/>
        <end position="188"/>
    </location>
</feature>
<feature type="domain" description="EAL" evidence="2">
    <location>
        <begin position="358"/>
        <end position="613"/>
    </location>
</feature>
<dbReference type="InterPro" id="IPR029787">
    <property type="entry name" value="Nucleotide_cyclase"/>
</dbReference>
<dbReference type="OrthoDB" id="9814202at2"/>
<dbReference type="KEGG" id="bvv:BHK69_23680"/>
<organism evidence="4 5">
    <name type="scientific">Bosea vaviloviae</name>
    <dbReference type="NCBI Taxonomy" id="1526658"/>
    <lineage>
        <taxon>Bacteria</taxon>
        <taxon>Pseudomonadati</taxon>
        <taxon>Pseudomonadota</taxon>
        <taxon>Alphaproteobacteria</taxon>
        <taxon>Hyphomicrobiales</taxon>
        <taxon>Boseaceae</taxon>
        <taxon>Bosea</taxon>
    </lineage>
</organism>
<feature type="domain" description="GGDEF" evidence="3">
    <location>
        <begin position="215"/>
        <end position="349"/>
    </location>
</feature>
<dbReference type="PROSITE" id="PS50883">
    <property type="entry name" value="EAL"/>
    <property type="match status" value="1"/>
</dbReference>
<evidence type="ECO:0000259" key="2">
    <source>
        <dbReference type="PROSITE" id="PS50883"/>
    </source>
</evidence>
<dbReference type="RefSeq" id="WP_069692243.1">
    <property type="nucleotide sequence ID" value="NZ_CP017147.1"/>
</dbReference>
<evidence type="ECO:0000259" key="1">
    <source>
        <dbReference type="PROSITE" id="PS50113"/>
    </source>
</evidence>
<dbReference type="STRING" id="1526658.BHK69_23680"/>
<dbReference type="SUPFAM" id="SSF141868">
    <property type="entry name" value="EAL domain-like"/>
    <property type="match status" value="1"/>
</dbReference>
<dbReference type="SUPFAM" id="SSF55073">
    <property type="entry name" value="Nucleotide cyclase"/>
    <property type="match status" value="1"/>
</dbReference>
<dbReference type="SUPFAM" id="SSF55785">
    <property type="entry name" value="PYP-like sensor domain (PAS domain)"/>
    <property type="match status" value="1"/>
</dbReference>